<evidence type="ECO:0000256" key="1">
    <source>
        <dbReference type="ARBA" id="ARBA00001933"/>
    </source>
</evidence>
<dbReference type="AlphaFoldDB" id="A0AAV4FRJ5"/>
<dbReference type="GO" id="GO:0005739">
    <property type="term" value="C:mitochondrion"/>
    <property type="evidence" value="ECO:0007669"/>
    <property type="project" value="TreeGrafter"/>
</dbReference>
<organism evidence="5 6">
    <name type="scientific">Elysia marginata</name>
    <dbReference type="NCBI Taxonomy" id="1093978"/>
    <lineage>
        <taxon>Eukaryota</taxon>
        <taxon>Metazoa</taxon>
        <taxon>Spiralia</taxon>
        <taxon>Lophotrochozoa</taxon>
        <taxon>Mollusca</taxon>
        <taxon>Gastropoda</taxon>
        <taxon>Heterobranchia</taxon>
        <taxon>Euthyneura</taxon>
        <taxon>Panpulmonata</taxon>
        <taxon>Sacoglossa</taxon>
        <taxon>Placobranchoidea</taxon>
        <taxon>Plakobranchidae</taxon>
        <taxon>Elysia</taxon>
    </lineage>
</organism>
<dbReference type="PANTHER" id="PTHR13693">
    <property type="entry name" value="CLASS II AMINOTRANSFERASE/8-AMINO-7-OXONONANOATE SYNTHASE"/>
    <property type="match status" value="1"/>
</dbReference>
<keyword evidence="6" id="KW-1185">Reference proteome</keyword>
<sequence>MLGDARLASSFADQMLERGIYVIGFSYPVVPKGKARIRVQLSASHSIQDVDRAVDAFIEIGRSLKVIL</sequence>
<dbReference type="EMBL" id="BMAT01000906">
    <property type="protein sequence ID" value="GFR75739.1"/>
    <property type="molecule type" value="Genomic_DNA"/>
</dbReference>
<protein>
    <submittedName>
        <fullName evidence="5">8-amino-7-oxononanoate synthase</fullName>
    </submittedName>
</protein>
<dbReference type="SUPFAM" id="SSF53383">
    <property type="entry name" value="PLP-dependent transferases"/>
    <property type="match status" value="1"/>
</dbReference>
<evidence type="ECO:0000256" key="2">
    <source>
        <dbReference type="ARBA" id="ARBA00008392"/>
    </source>
</evidence>
<dbReference type="Proteomes" id="UP000762676">
    <property type="component" value="Unassembled WGS sequence"/>
</dbReference>
<gene>
    <name evidence="5" type="ORF">ElyMa_000463800</name>
</gene>
<keyword evidence="4" id="KW-0012">Acyltransferase</keyword>
<dbReference type="InterPro" id="IPR050087">
    <property type="entry name" value="AON_synthase_class-II"/>
</dbReference>
<evidence type="ECO:0000256" key="4">
    <source>
        <dbReference type="ARBA" id="ARBA00023315"/>
    </source>
</evidence>
<comment type="caution">
    <text evidence="5">The sequence shown here is derived from an EMBL/GenBank/DDBJ whole genome shotgun (WGS) entry which is preliminary data.</text>
</comment>
<dbReference type="InterPro" id="IPR015424">
    <property type="entry name" value="PyrdxlP-dep_Trfase"/>
</dbReference>
<dbReference type="PANTHER" id="PTHR13693:SF102">
    <property type="entry name" value="2-AMINO-3-KETOBUTYRATE COENZYME A LIGASE, MITOCHONDRIAL"/>
    <property type="match status" value="1"/>
</dbReference>
<reference evidence="5 6" key="1">
    <citation type="journal article" date="2021" name="Elife">
        <title>Chloroplast acquisition without the gene transfer in kleptoplastic sea slugs, Plakobranchus ocellatus.</title>
        <authorList>
            <person name="Maeda T."/>
            <person name="Takahashi S."/>
            <person name="Yoshida T."/>
            <person name="Shimamura S."/>
            <person name="Takaki Y."/>
            <person name="Nagai Y."/>
            <person name="Toyoda A."/>
            <person name="Suzuki Y."/>
            <person name="Arimoto A."/>
            <person name="Ishii H."/>
            <person name="Satoh N."/>
            <person name="Nishiyama T."/>
            <person name="Hasebe M."/>
            <person name="Maruyama T."/>
            <person name="Minagawa J."/>
            <person name="Obokata J."/>
            <person name="Shigenobu S."/>
        </authorList>
    </citation>
    <scope>NUCLEOTIDE SEQUENCE [LARGE SCALE GENOMIC DNA]</scope>
</reference>
<evidence type="ECO:0000313" key="6">
    <source>
        <dbReference type="Proteomes" id="UP000762676"/>
    </source>
</evidence>
<proteinExistence type="inferred from homology"/>
<evidence type="ECO:0000313" key="5">
    <source>
        <dbReference type="EMBL" id="GFR75739.1"/>
    </source>
</evidence>
<comment type="cofactor">
    <cofactor evidence="1">
        <name>pyridoxal 5'-phosphate</name>
        <dbReference type="ChEBI" id="CHEBI:597326"/>
    </cofactor>
</comment>
<keyword evidence="3" id="KW-0808">Transferase</keyword>
<accession>A0AAV4FRJ5</accession>
<comment type="similarity">
    <text evidence="2">Belongs to the class-II pyridoxal-phosphate-dependent aminotransferase family.</text>
</comment>
<name>A0AAV4FRJ5_9GAST</name>
<evidence type="ECO:0000256" key="3">
    <source>
        <dbReference type="ARBA" id="ARBA00022679"/>
    </source>
</evidence>
<dbReference type="GO" id="GO:0016746">
    <property type="term" value="F:acyltransferase activity"/>
    <property type="evidence" value="ECO:0007669"/>
    <property type="project" value="UniProtKB-KW"/>
</dbReference>
<dbReference type="Gene3D" id="3.90.1150.10">
    <property type="entry name" value="Aspartate Aminotransferase, domain 1"/>
    <property type="match status" value="1"/>
</dbReference>
<dbReference type="InterPro" id="IPR015422">
    <property type="entry name" value="PyrdxlP-dep_Trfase_small"/>
</dbReference>